<evidence type="ECO:0000256" key="1">
    <source>
        <dbReference type="ARBA" id="ARBA00022485"/>
    </source>
</evidence>
<evidence type="ECO:0000256" key="6">
    <source>
        <dbReference type="SAM" id="SignalP"/>
    </source>
</evidence>
<keyword evidence="2" id="KW-0479">Metal-binding</keyword>
<dbReference type="Pfam" id="PF12831">
    <property type="entry name" value="FAD_oxidored"/>
    <property type="match status" value="1"/>
</dbReference>
<accession>A0ABT1FVS8</accession>
<evidence type="ECO:0000256" key="3">
    <source>
        <dbReference type="ARBA" id="ARBA00023002"/>
    </source>
</evidence>
<dbReference type="SUPFAM" id="SSF51905">
    <property type="entry name" value="FAD/NAD(P)-binding domain"/>
    <property type="match status" value="1"/>
</dbReference>
<dbReference type="InterPro" id="IPR036188">
    <property type="entry name" value="FAD/NAD-bd_sf"/>
</dbReference>
<dbReference type="Proteomes" id="UP001204772">
    <property type="component" value="Unassembled WGS sequence"/>
</dbReference>
<keyword evidence="8" id="KW-1185">Reference proteome</keyword>
<dbReference type="RefSeq" id="WP_253532447.1">
    <property type="nucleotide sequence ID" value="NZ_JAMZEL010000016.1"/>
</dbReference>
<evidence type="ECO:0000256" key="4">
    <source>
        <dbReference type="ARBA" id="ARBA00023004"/>
    </source>
</evidence>
<sequence length="561" mass="63009">MFKNCLSLLTILVFSSFLGKFQRAFCQITPAYDVVIYGGTSAGVAAAIQGARMGKTIVLIEPSKRIGGLTTGGLGQTDIGNKQAIGGISREFYQNVKKHYQNPESWKFQKKESYRDGGQTKTGPNEDAMWTFEPSAALKIMKEMLEQEKNITLVYAQRLNRKSGVKKSKGNIKSIQMESGQVYSGKMFIDATYEGDLMAATGISYAVGRESNAQYGESLNGVQANETSPSLKGTISKNGINHNFVNGVDPYIEKGNPKSGLLPFIEKEHPPKDGTGDSKIQAYCFRMCLTDDERNRIPFVKPTDYREIDYELLFRNYEAGEKAVPWINSSMPNRKTDTNNSRGFSTDFIGQNYAYPEASYAERKRIFENHLNYQKGLMWSLAYHPRIPAFIREEVSKWGMCKDEFEDGQGWQSQIYVREARRMISNYVMTQRNCERLEVAPDPVGLAAYGMDSHNTQRYVTKEGYIRNEGNVEAGVKEPFAISYQSIIPKKEECGNLLIPICLSATHIAYGSIRMEPVFMVLGQSAATAAVLAIDGKTPLQKLPYEKLREVLLKDKQRLEL</sequence>
<keyword evidence="1" id="KW-0004">4Fe-4S</keyword>
<dbReference type="EMBL" id="JAMZEL010000016">
    <property type="protein sequence ID" value="MCP1385870.1"/>
    <property type="molecule type" value="Genomic_DNA"/>
</dbReference>
<protein>
    <submittedName>
        <fullName evidence="7">FAD-dependent oxidoreductase</fullName>
    </submittedName>
</protein>
<keyword evidence="3" id="KW-0560">Oxidoreductase</keyword>
<evidence type="ECO:0000313" key="7">
    <source>
        <dbReference type="EMBL" id="MCP1385870.1"/>
    </source>
</evidence>
<evidence type="ECO:0000256" key="2">
    <source>
        <dbReference type="ARBA" id="ARBA00022723"/>
    </source>
</evidence>
<evidence type="ECO:0000256" key="5">
    <source>
        <dbReference type="ARBA" id="ARBA00023014"/>
    </source>
</evidence>
<dbReference type="PANTHER" id="PTHR43498">
    <property type="entry name" value="FERREDOXIN:COB-COM HETERODISULFIDE REDUCTASE SUBUNIT A"/>
    <property type="match status" value="1"/>
</dbReference>
<organism evidence="7 8">
    <name type="scientific">Runella salmonicolor</name>
    <dbReference type="NCBI Taxonomy" id="2950278"/>
    <lineage>
        <taxon>Bacteria</taxon>
        <taxon>Pseudomonadati</taxon>
        <taxon>Bacteroidota</taxon>
        <taxon>Cytophagia</taxon>
        <taxon>Cytophagales</taxon>
        <taxon>Spirosomataceae</taxon>
        <taxon>Runella</taxon>
    </lineage>
</organism>
<keyword evidence="4" id="KW-0408">Iron</keyword>
<feature type="chain" id="PRO_5046662941" evidence="6">
    <location>
        <begin position="20"/>
        <end position="561"/>
    </location>
</feature>
<dbReference type="PANTHER" id="PTHR43498:SF1">
    <property type="entry name" value="COB--COM HETERODISULFIDE REDUCTASE IRON-SULFUR SUBUNIT A"/>
    <property type="match status" value="1"/>
</dbReference>
<gene>
    <name evidence="7" type="ORF">NCI00_25755</name>
</gene>
<proteinExistence type="predicted"/>
<comment type="caution">
    <text evidence="7">The sequence shown here is derived from an EMBL/GenBank/DDBJ whole genome shotgun (WGS) entry which is preliminary data.</text>
</comment>
<keyword evidence="6" id="KW-0732">Signal</keyword>
<keyword evidence="5" id="KW-0411">Iron-sulfur</keyword>
<reference evidence="7 8" key="1">
    <citation type="submission" date="2022-06" db="EMBL/GenBank/DDBJ databases">
        <title>Runella sp. S5 genome sequencing.</title>
        <authorList>
            <person name="Park S."/>
        </authorList>
    </citation>
    <scope>NUCLEOTIDE SEQUENCE [LARGE SCALE GENOMIC DNA]</scope>
    <source>
        <strain evidence="7 8">S5</strain>
    </source>
</reference>
<feature type="signal peptide" evidence="6">
    <location>
        <begin position="1"/>
        <end position="19"/>
    </location>
</feature>
<evidence type="ECO:0000313" key="8">
    <source>
        <dbReference type="Proteomes" id="UP001204772"/>
    </source>
</evidence>
<name>A0ABT1FVS8_9BACT</name>
<dbReference type="Gene3D" id="3.50.50.60">
    <property type="entry name" value="FAD/NAD(P)-binding domain"/>
    <property type="match status" value="1"/>
</dbReference>
<dbReference type="InterPro" id="IPR039650">
    <property type="entry name" value="HdrA-like"/>
</dbReference>